<dbReference type="SMART" id="SM00060">
    <property type="entry name" value="FN3"/>
    <property type="match status" value="5"/>
</dbReference>
<dbReference type="Gene3D" id="2.60.40.10">
    <property type="entry name" value="Immunoglobulins"/>
    <property type="match status" value="5"/>
</dbReference>
<feature type="domain" description="Fibronectin type-III" evidence="2">
    <location>
        <begin position="4588"/>
        <end position="4673"/>
    </location>
</feature>
<proteinExistence type="predicted"/>
<dbReference type="KEGG" id="esr:ES1_07250"/>
<feature type="domain" description="Fibronectin type-III" evidence="2">
    <location>
        <begin position="4325"/>
        <end position="4415"/>
    </location>
</feature>
<sequence>MKKKFVRLISAVLSAAMTLTAVPLSAFAEGEAHTHDGESNVITTPLDFREKTADENGDGWSWDHDTKTLTLNGVNIQATTEENMMSVVTVPDGTKIVLNGENTIVQTDTLESDTYVLSAVNNKEVNCDGTMTISGDGVLNAENRSTDSMARSLGGSIILNGGTVNATGTVKTNSLEIHNDGVLNANATTASFEGVAVNVSGGITVDGNGSLTAVGCANESTLNSAILLTSNFGDKISVSENGSITVPEGNAARVGIYYSGNNGDGMDAEISGGKVTAYGTKYGIYKVNLIMNGTGSVYTTGGSYAIGQTVPTIDENEFVIKGSTEFKASESAVTGEVKYNSGYYEIGGADAKTVVIKPDTSPRIILGKQTGIFKTEEYEIIEGMTDTKLKGTVYFDITLKNMSDEEFADARGCFGGDEPDLSASIIKTDYGWVCMVCDTEFSVTYDTDNTLTIKCGDIVSNTVQVKSNANRFNKVTQGDNTNRTVFYTNTSQEEKDNYKLVSTYTVDSESISYNWYSTNSAYSADELGAAVSGSNGEFKLADNIPAGNYVLYCDITYSDGDSTETVTEKFTFTYKECAHENGYSDGKCKNCGALCDHSNIDINTGKCNECAHQFVATISTDGSAPTGYDTLADCLDSVTADTGDYVKIYQDIGDTSATATLDTIDVKHNVMIDLNGHKLNNIKLGVNKDVKLALTGTAGSYVTQVYVRKGGSFVIDSDANAGFNTIFVEDSAQLAVSDGAKVTAEQLTVIASVNDDGTTTTSVKLATGMKLGGLTYHRQNNSGALKLGNLLDVTRQALRREDNGNYLDLYKEYGSMGYSVALTVVEHTDADHKYGSGTGKCEECGKPCEHGGDINTDTGICSICGAVVSVALYTDKNGSLKYVDTDELDSLLNEYNGSGTIKLFKDYSKPSAQYDLYGELTIDLNGRQFKIRSITPCKSGKLTIKNSGNPVMLGCNVYPTNDASYAGGTLIIDGDVVLDTSIYVYDSSTVILKDGTYPAGLYARDSKTLYDMLGEGKAFFKADGTLFNASVKEISSSVTLTVKDHSHTYVDGECGCGYVCPHSDVNSETGKCNECEYQYAAVIVKDGAVASVYEENEMGAAFEAADREANTGCTLRVYKNYTGSYTTLSGKFTLWIAEAANVGTLTVSGDITVTGSEKNNRIYGDFNVAAGGKLTFDEKCGAMGTVSVGAGTFDCYSTFGITLNINDASSDVILHGGAFRKICYNGGGDRANAEILTLLAENRIFTRTYGELIDGSKTLLKDGFATTVIVIRHEDHSYDSTTGKCTICGKRCGHTDVDSKTGMCKTCQYEFVATLTVGDKVTGFDSLSDCLSKTSEDSENYVKIYKNIDDRTTINVNHTVTVDLNSHKLYYIELKVNNDNGAGNLTLTGSEDSYISQVDVCGGRTFKIDSDANINFETIFVEAGARFEVSYGANVTVNTLVVKESLKLYGRTTTSVRLATGMRIGTLMYELDRNSGSGNLLLYSLLGEGKALQYDNSGEYVDIYEKFTSKIIHDSFTVVDHYEHSYDKATGKCVCGYVCPHSDVDSKTGVCSICKYQFTAGISGVGTAKYFDNIDDAFVAALSAENNGCTLTLYKHCEITQNVEIGNTTVTVDVNGCSLGGEADISVNNGGVLYLKDSRKSTYYGCIDAPFSVNGGTLINGTADGGSSAADVLNLVINSAKCVEIYGGIFENVYIAHASGVALYGGRYNTICGEESNSTPVNDLLAKGYAFATLNSVTHLPESIVDGSAKTIGDGLTNVMVVAHEHRYNVETGKCPCGVCALAIFTETTQSSETYTFIESETQFKNIAENEADGVLKLTGDVDCIVKGIIINGNKTIDMNGHTLNVSVGTEEISAVAVYGNVTFENSGSSRAVINATGVYSYGMVTVNGDIEFDTFATFEDGDALINAGVFKSIYVQGRSVIEILGSGKALASESGEILNASVQQIYKAGDNIFVKAHPKHTYDDHGNCACGYKCLHDGEGQVNEDSANKVCSECGAKIYAKVTTADGKVKYFDDITEGLRYADKAENKGCVFTLVTSGEIKSEVTLSSGQFTITTATTNNNYVLGPYAGKITIDGADVIAEGDMFIRCKVNVKSGSLTLPEGSSTGFDSIAISGGTVTVSEGVNADSYVGADNLFVSEDATDAKLTIGGGTYVNVYLGQFKLKDVIASGVRVISYDNPTDPTAEKTATALLYSDIAEKNNFDSENGTVSYYLVTKCEHKNKDGSYAFNDSGICKYCNSEFAASVSYTVDGSAKTELFSNICDAFDKANEIGTATVTLYKDITDSERTQEITVMGNVTLELNGKTLGGRYGIARISVSDGGTLTVNGDGDMDTPIYVNENSKLVINGGGYFNSVSVKKGGNAEIGGGTIQGLSVRGNVKLSGGKFNDIEIFNGNLESVLADGYAYKVEDGTWLSIAERAESVYSSLNNNDKPLSVEEAPIKSASIAWVGEEAPVIYRNGEKYLYVDITYELAVGSRGATYSDFVNGNNRIKDYNLYNKYMVHCYEIGKLAAKDGEVEYYIVLKCNGYEYKSNVLKLTLATCSHPKDSFSYENDGFVICGICDALIEAEVVDADGKSLGYADIESAIKLAQENEGSTVKLMSEGVSESVTVTGGRFTVDFNGKKVFYQFDVNGGDVTFTSSVKQADVETLISGIEVNGTDAKVTIDGKIKLGSVTLTSGALAVNSAESYIKELSIIGGNAVIDNAIIGALQTNGGDTVINCVEADSLSVNINGSGSISIVTGTFYSTTCKTGLGMAIASGSRVYDSNMNGAIIYTYDAIQTMTKTDRIFVDKCSHKDGSGSYVLDGNPCPYCNEEIVATVSYTDGGSENTDLFSDIYDAFAKANEAGTATITLYKDITDDITDTIAVTGNVTLELNGKRLSQPGTDVWYSIEVTSGKLTVNGSGLIKRVAVCNGSNAEINGGTFSDFIIKDGGNAVIKGGQFYSLQVSGEGRNVGQLLADGYAYWSFIDSGIWSTIAEREKQDIANVEVRTAPIKSATATVDKTVLYRNGGGARQILFNFNVNTSDGYTISDANKVTVGLYVGDTLIRELDFVGNSYTFANADEISDTDGTVKAHLVIKLNGYEYVTDDVEFEIATCTHPYGALTTDEYDYYRCSLCDASINAILVKTNGDKACYTDNVPEAFEAAQLEENNGCTLELYRGVNRDCEVTQGSFTVLFKKTGSASAVIKVSGGNVKITGDDGCTLSKYPGSSVGYLIAVTGGTVTFDDITINDDSISVSGGKTVINGGTYNKLSVSGGTVTINSGTFSSIDVSAEGKALKDLLGENKAFTTSDGKLFDASKVSESDNSLTVIDHSKHVFDEYGYCTCGYQCAHDDVDTEAGVCRECNTKIYAAITVKSETETTVKYFAKLTEAFEFAAKNENKGCTLKMLRDFFDRNTDINVNGGELTVDMNGFGVYFNSFNGSGTQITIRSDSKCTFGVENGFSMDGGTVTFSGEVSVVCQNVKLNATYFSSYVETLKIDTLILEDGVLLKQLASITNANIANIDCSSEIYLYQILASGSRVDSQLYSDLKVNASSNFDNVRIIRCDHPDGVGRDNRCIYCNSLIAASVSYTENGAEKTEYFVKEDLGKAFAKANSVASATITMLMSSAYDTDYLPVTGDVTLIANGDNAILYNTVKVADGGKLTLRGNANIFAVIAEPGSRLTAEEATRIAYLTVNGGDVKLSGGQYDNITVKDGKITDILGNGYAYKKTEGGAWLTLKEREVSEASGVTVAKAPIVQATLSTEINKLYRNSNANPTLKFNLTLANGSNLNDSYVSKRYGINSYVSGDIIYSSLSALVTDAKLSADEIIDKAGDSDVAEIYYVVTTGDGYEIKSNTVSIDLVDCDHSQVVDPTADKETAGNITTPTYCEICESKFNAKITKGDDVRYYNDLDEAAKDAQKSENEGCTLYPLYNKNGYGGQLVITEGNFTLKYAVRTAFSRPIIINGKAKLTVTGRCAVTAFENQDAFIVRGGDVTFDGLATGSNVTINGGNVTMAANNINCLTIHGGNVSISSGGFAEIVTTVSDKVIADYIDHGFWVQDRGTKEWIDIYSLNKATASSTNGLTVRVCPMQIIKPIDTVYYTNGYYPDGIPSLQISAVPWYSGEVDAKVAYQWISIDENGYETVIEGATDRKLSLENLTTGRYYCRLTYSNAATAGVSMKSDVVTATITECEHSGGEATCTKKAKCEICGAEYGEPLGHDYVVIKVVEPDYRNEGYSVFECTRCKDSYIGNRVPVKPIPDVEEIAVEKTTYNEVDISWKNISGVDGYYVECYVGNQWKQIGFSTDGDRVAAKLSGLSAGLKYKVRIAAYAGRFTAKFRCFYVDTVPSPVWNINTVKATDETVRISWSRNTRADGYKVEWYIDNQWSVKTVTGNNNISAVIDGLCAGTRYKVRVSAYKGDLYSPYTYGYIDTLPSKVTGITQTVTSSSFTLKWDKNESADGYTVQYYADGKWNEKSLVGNDKTTVTIGSLKGYKTYKVRIKAYKGELQSTFDDIYITTAPTKVSGLKVKSAVDSKAVVIWNADANADGYNVGYYIGGKWVEKTITDNKTAMAVLGGLTPYSTYKVRVRAYKGDLYGDYSYTTVTAVLSPVTDIKVVSAKSNSITVKWGKNASADGYKVEIYKGGKWVKKTLKGSTNATVTIGGLRAGSVYKVRIASYKGANTSAYTYANVNTAK</sequence>
<dbReference type="HOGENOM" id="CLU_223527_0_0_9"/>
<dbReference type="CDD" id="cd00063">
    <property type="entry name" value="FN3"/>
    <property type="match status" value="5"/>
</dbReference>
<evidence type="ECO:0000313" key="3">
    <source>
        <dbReference type="EMBL" id="CBL33826.1"/>
    </source>
</evidence>
<organism evidence="3 4">
    <name type="scientific">[Eubacterium] siraeum V10Sc8a</name>
    <dbReference type="NCBI Taxonomy" id="717961"/>
    <lineage>
        <taxon>Bacteria</taxon>
        <taxon>Bacillati</taxon>
        <taxon>Bacillota</taxon>
        <taxon>Clostridia</taxon>
        <taxon>Eubacteriales</taxon>
        <taxon>Oscillospiraceae</taxon>
        <taxon>Oscillospiraceae incertae sedis</taxon>
    </lineage>
</organism>
<feature type="signal peptide" evidence="1">
    <location>
        <begin position="1"/>
        <end position="28"/>
    </location>
</feature>
<evidence type="ECO:0000313" key="4">
    <source>
        <dbReference type="Proteomes" id="UP000007050"/>
    </source>
</evidence>
<dbReference type="Pfam" id="PF00041">
    <property type="entry name" value="fn3"/>
    <property type="match status" value="4"/>
</dbReference>
<dbReference type="Proteomes" id="UP000007050">
    <property type="component" value="Chromosome"/>
</dbReference>
<dbReference type="InterPro" id="IPR050713">
    <property type="entry name" value="RTP_Phos/Ushers"/>
</dbReference>
<dbReference type="InterPro" id="IPR036116">
    <property type="entry name" value="FN3_sf"/>
</dbReference>
<dbReference type="PATRIC" id="fig|717961.3.peg.825"/>
<dbReference type="InterPro" id="IPR013783">
    <property type="entry name" value="Ig-like_fold"/>
</dbReference>
<dbReference type="EMBL" id="FP929059">
    <property type="protein sequence ID" value="CBL33826.1"/>
    <property type="molecule type" value="Genomic_DNA"/>
</dbReference>
<name>D4MJ93_9FIRM</name>
<protein>
    <submittedName>
        <fullName evidence="3">Fibronectin type III domain</fullName>
    </submittedName>
</protein>
<gene>
    <name evidence="3" type="ORF">ES1_07250</name>
</gene>
<evidence type="ECO:0000259" key="2">
    <source>
        <dbReference type="PROSITE" id="PS50853"/>
    </source>
</evidence>
<reference evidence="3 4" key="1">
    <citation type="submission" date="2010-03" db="EMBL/GenBank/DDBJ databases">
        <title>The genome sequence of Eubacterium siraeum V10Sc8a.</title>
        <authorList>
            <consortium name="metaHIT consortium -- http://www.metahit.eu/"/>
            <person name="Pajon A."/>
            <person name="Turner K."/>
            <person name="Parkhill J."/>
            <person name="Duncan S."/>
            <person name="Flint H."/>
        </authorList>
    </citation>
    <scope>NUCLEOTIDE SEQUENCE [LARGE SCALE GENOMIC DNA]</scope>
    <source>
        <strain evidence="3 4">V10Sc8a</strain>
    </source>
</reference>
<dbReference type="InterPro" id="IPR003961">
    <property type="entry name" value="FN3_dom"/>
</dbReference>
<evidence type="ECO:0000256" key="1">
    <source>
        <dbReference type="SAM" id="SignalP"/>
    </source>
</evidence>
<feature type="chain" id="PRO_5003061801" evidence="1">
    <location>
        <begin position="29"/>
        <end position="4673"/>
    </location>
</feature>
<dbReference type="PANTHER" id="PTHR46957:SF3">
    <property type="entry name" value="CYTOKINE RECEPTOR"/>
    <property type="match status" value="1"/>
</dbReference>
<dbReference type="GO" id="GO:0016020">
    <property type="term" value="C:membrane"/>
    <property type="evidence" value="ECO:0007669"/>
    <property type="project" value="UniProtKB-SubCell"/>
</dbReference>
<reference evidence="3 4" key="2">
    <citation type="submission" date="2010-03" db="EMBL/GenBank/DDBJ databases">
        <authorList>
            <person name="Pajon A."/>
        </authorList>
    </citation>
    <scope>NUCLEOTIDE SEQUENCE [LARGE SCALE GENOMIC DNA]</scope>
    <source>
        <strain evidence="3 4">V10Sc8a</strain>
    </source>
</reference>
<dbReference type="PROSITE" id="PS50853">
    <property type="entry name" value="FN3"/>
    <property type="match status" value="3"/>
</dbReference>
<keyword evidence="1" id="KW-0732">Signal</keyword>
<dbReference type="PANTHER" id="PTHR46957">
    <property type="entry name" value="CYTOKINE RECEPTOR"/>
    <property type="match status" value="1"/>
</dbReference>
<accession>D4MJ93</accession>
<dbReference type="SUPFAM" id="SSF49265">
    <property type="entry name" value="Fibronectin type III"/>
    <property type="match status" value="3"/>
</dbReference>
<feature type="domain" description="Fibronectin type-III" evidence="2">
    <location>
        <begin position="4498"/>
        <end position="4587"/>
    </location>
</feature>
<dbReference type="BioCyc" id="ESIR717961:G136L-593-MONOMER"/>